<evidence type="ECO:0000313" key="10">
    <source>
        <dbReference type="Proteomes" id="UP000824200"/>
    </source>
</evidence>
<dbReference type="PANTHER" id="PTHR11741:SF0">
    <property type="entry name" value="ELONGATION FACTOR TS, MITOCHONDRIAL"/>
    <property type="match status" value="1"/>
</dbReference>
<dbReference type="FunFam" id="1.10.8.10:FF:000001">
    <property type="entry name" value="Elongation factor Ts"/>
    <property type="match status" value="1"/>
</dbReference>
<dbReference type="Gene3D" id="1.10.8.10">
    <property type="entry name" value="DNA helicase RuvA subunit, C-terminal domain"/>
    <property type="match status" value="1"/>
</dbReference>
<dbReference type="PROSITE" id="PS01127">
    <property type="entry name" value="EF_TS_2"/>
    <property type="match status" value="1"/>
</dbReference>
<dbReference type="PROSITE" id="PS01126">
    <property type="entry name" value="EF_TS_1"/>
    <property type="match status" value="1"/>
</dbReference>
<feature type="region of interest" description="Involved in Mg(2+) ion dislocation from EF-Tu" evidence="5">
    <location>
        <begin position="82"/>
        <end position="85"/>
    </location>
</feature>
<evidence type="ECO:0000256" key="5">
    <source>
        <dbReference type="HAMAP-Rule" id="MF_00050"/>
    </source>
</evidence>
<dbReference type="InterPro" id="IPR036402">
    <property type="entry name" value="EF-Ts_dimer_sf"/>
</dbReference>
<dbReference type="GO" id="GO:0005737">
    <property type="term" value="C:cytoplasm"/>
    <property type="evidence" value="ECO:0007669"/>
    <property type="project" value="UniProtKB-SubCell"/>
</dbReference>
<dbReference type="AlphaFoldDB" id="A0A9D1E4T9"/>
<comment type="caution">
    <text evidence="9">The sequence shown here is derived from an EMBL/GenBank/DDBJ whole genome shotgun (WGS) entry which is preliminary data.</text>
</comment>
<organism evidence="9 10">
    <name type="scientific">Candidatus Fimimonas gallinarum</name>
    <dbReference type="NCBI Taxonomy" id="2840821"/>
    <lineage>
        <taxon>Bacteria</taxon>
        <taxon>Pseudomonadati</taxon>
        <taxon>Myxococcota</taxon>
        <taxon>Myxococcia</taxon>
        <taxon>Myxococcales</taxon>
        <taxon>Cystobacterineae</taxon>
        <taxon>Myxococcaceae</taxon>
        <taxon>Myxococcaceae incertae sedis</taxon>
        <taxon>Candidatus Fimimonas</taxon>
    </lineage>
</organism>
<evidence type="ECO:0000259" key="8">
    <source>
        <dbReference type="Pfam" id="PF00889"/>
    </source>
</evidence>
<protein>
    <recommendedName>
        <fullName evidence="2 5">Elongation factor Ts</fullName>
        <shortName evidence="5">EF-Ts</shortName>
    </recommendedName>
</protein>
<accession>A0A9D1E4T9</accession>
<dbReference type="Proteomes" id="UP000824200">
    <property type="component" value="Unassembled WGS sequence"/>
</dbReference>
<dbReference type="InterPro" id="IPR014039">
    <property type="entry name" value="Transl_elong_EFTs/EF1B_dimer"/>
</dbReference>
<dbReference type="InterPro" id="IPR009060">
    <property type="entry name" value="UBA-like_sf"/>
</dbReference>
<comment type="function">
    <text evidence="5 6">Associates with the EF-Tu.GDP complex and induces the exchange of GDP to GTP. It remains bound to the aminoacyl-tRNA.EF-Tu.GTP complex up to the GTP hydrolysis stage on the ribosome.</text>
</comment>
<evidence type="ECO:0000256" key="3">
    <source>
        <dbReference type="ARBA" id="ARBA00022768"/>
    </source>
</evidence>
<dbReference type="NCBIfam" id="TIGR00116">
    <property type="entry name" value="tsf"/>
    <property type="match status" value="1"/>
</dbReference>
<keyword evidence="3 5" id="KW-0251">Elongation factor</keyword>
<sequence length="311" mass="33778">MANFTSQDVMKLREQTGVGMMDCKKALVQTDGNFEEAIKYLREKGMASAAKKASRVAAEGLVKCVVAADKKSGVAVEINCETDFVARSDQFLELIAHIANHLLQSNATTVEEVLAEPYYLDTTKTISVLIAEATASIGEKISLRRFTKYVLDGNGIVASYIHMGGKIGVLCQISCENATAPALQELASNICMQIAASKPQVINIADVDASQLASEKEILTAQAKNEGKPEAVIVKMVEGRIHKYYKEVCLLEQEYVRDSSLAVKNVIADCAKSIGATITVDKFVRYEMGEGIEKRVDNFAEEIAAQLKGVQ</sequence>
<evidence type="ECO:0000256" key="6">
    <source>
        <dbReference type="RuleBase" id="RU000642"/>
    </source>
</evidence>
<evidence type="ECO:0000256" key="7">
    <source>
        <dbReference type="RuleBase" id="RU000643"/>
    </source>
</evidence>
<proteinExistence type="inferred from homology"/>
<dbReference type="Gene3D" id="3.30.479.20">
    <property type="entry name" value="Elongation factor Ts, dimerisation domain"/>
    <property type="match status" value="2"/>
</dbReference>
<evidence type="ECO:0000256" key="1">
    <source>
        <dbReference type="ARBA" id="ARBA00005532"/>
    </source>
</evidence>
<dbReference type="InterPro" id="IPR018101">
    <property type="entry name" value="Transl_elong_Ts_CS"/>
</dbReference>
<dbReference type="HAMAP" id="MF_00050">
    <property type="entry name" value="EF_Ts"/>
    <property type="match status" value="1"/>
</dbReference>
<dbReference type="InterPro" id="IPR001816">
    <property type="entry name" value="Transl_elong_EFTs/EF1B"/>
</dbReference>
<dbReference type="Pfam" id="PF00889">
    <property type="entry name" value="EF_TS"/>
    <property type="match status" value="1"/>
</dbReference>
<keyword evidence="5" id="KW-0963">Cytoplasm</keyword>
<reference evidence="9" key="1">
    <citation type="submission" date="2020-10" db="EMBL/GenBank/DDBJ databases">
        <authorList>
            <person name="Gilroy R."/>
        </authorList>
    </citation>
    <scope>NUCLEOTIDE SEQUENCE</scope>
    <source>
        <strain evidence="9">CHK121-14286</strain>
    </source>
</reference>
<gene>
    <name evidence="5" type="primary">tsf</name>
    <name evidence="9" type="ORF">IAC95_05405</name>
</gene>
<dbReference type="GO" id="GO:0003746">
    <property type="term" value="F:translation elongation factor activity"/>
    <property type="evidence" value="ECO:0007669"/>
    <property type="project" value="UniProtKB-UniRule"/>
</dbReference>
<reference evidence="9" key="2">
    <citation type="journal article" date="2021" name="PeerJ">
        <title>Extensive microbial diversity within the chicken gut microbiome revealed by metagenomics and culture.</title>
        <authorList>
            <person name="Gilroy R."/>
            <person name="Ravi A."/>
            <person name="Getino M."/>
            <person name="Pursley I."/>
            <person name="Horton D.L."/>
            <person name="Alikhan N.F."/>
            <person name="Baker D."/>
            <person name="Gharbi K."/>
            <person name="Hall N."/>
            <person name="Watson M."/>
            <person name="Adriaenssens E.M."/>
            <person name="Foster-Nyarko E."/>
            <person name="Jarju S."/>
            <person name="Secka A."/>
            <person name="Antonio M."/>
            <person name="Oren A."/>
            <person name="Chaudhuri R.R."/>
            <person name="La Ragione R."/>
            <person name="Hildebrand F."/>
            <person name="Pallen M.J."/>
        </authorList>
    </citation>
    <scope>NUCLEOTIDE SEQUENCE</scope>
    <source>
        <strain evidence="9">CHK121-14286</strain>
    </source>
</reference>
<dbReference type="CDD" id="cd14275">
    <property type="entry name" value="UBA_EF-Ts"/>
    <property type="match status" value="1"/>
</dbReference>
<dbReference type="EMBL" id="DVHL01000044">
    <property type="protein sequence ID" value="HIR66296.1"/>
    <property type="molecule type" value="Genomic_DNA"/>
</dbReference>
<dbReference type="FunFam" id="1.10.286.20:FF:000001">
    <property type="entry name" value="Elongation factor Ts"/>
    <property type="match status" value="1"/>
</dbReference>
<keyword evidence="4 5" id="KW-0648">Protein biosynthesis</keyword>
<evidence type="ECO:0000256" key="2">
    <source>
        <dbReference type="ARBA" id="ARBA00016956"/>
    </source>
</evidence>
<dbReference type="SUPFAM" id="SSF46934">
    <property type="entry name" value="UBA-like"/>
    <property type="match status" value="1"/>
</dbReference>
<evidence type="ECO:0000256" key="4">
    <source>
        <dbReference type="ARBA" id="ARBA00022917"/>
    </source>
</evidence>
<dbReference type="SUPFAM" id="SSF54713">
    <property type="entry name" value="Elongation factor Ts (EF-Ts), dimerisation domain"/>
    <property type="match status" value="2"/>
</dbReference>
<comment type="subcellular location">
    <subcellularLocation>
        <location evidence="5 7">Cytoplasm</location>
    </subcellularLocation>
</comment>
<feature type="domain" description="Translation elongation factor EFTs/EF1B dimerisation" evidence="8">
    <location>
        <begin position="73"/>
        <end position="290"/>
    </location>
</feature>
<dbReference type="PANTHER" id="PTHR11741">
    <property type="entry name" value="ELONGATION FACTOR TS"/>
    <property type="match status" value="1"/>
</dbReference>
<comment type="similarity">
    <text evidence="1 5 6">Belongs to the EF-Ts family.</text>
</comment>
<dbReference type="Gene3D" id="1.10.286.20">
    <property type="match status" value="1"/>
</dbReference>
<evidence type="ECO:0000313" key="9">
    <source>
        <dbReference type="EMBL" id="HIR66296.1"/>
    </source>
</evidence>
<name>A0A9D1E4T9_9BACT</name>